<evidence type="ECO:0000256" key="8">
    <source>
        <dbReference type="ARBA" id="ARBA00023136"/>
    </source>
</evidence>
<feature type="transmembrane region" description="Helical" evidence="11">
    <location>
        <begin position="34"/>
        <end position="57"/>
    </location>
</feature>
<evidence type="ECO:0000313" key="13">
    <source>
        <dbReference type="Proteomes" id="UP000235777"/>
    </source>
</evidence>
<dbReference type="Proteomes" id="UP000235777">
    <property type="component" value="Unassembled WGS sequence"/>
</dbReference>
<evidence type="ECO:0000313" key="12">
    <source>
        <dbReference type="EMBL" id="PMS33873.1"/>
    </source>
</evidence>
<keyword evidence="13" id="KW-1185">Reference proteome</keyword>
<comment type="subcellular location">
    <subcellularLocation>
        <location evidence="1">Membrane</location>
        <topology evidence="1">Multi-pass membrane protein</topology>
    </subcellularLocation>
</comment>
<keyword evidence="9" id="KW-0564">Palmitate</keyword>
<keyword evidence="5 11" id="KW-0812">Transmembrane</keyword>
<dbReference type="GO" id="GO:0016020">
    <property type="term" value="C:membrane"/>
    <property type="evidence" value="ECO:0007669"/>
    <property type="project" value="UniProtKB-SubCell"/>
</dbReference>
<evidence type="ECO:0000256" key="4">
    <source>
        <dbReference type="ARBA" id="ARBA00022475"/>
    </source>
</evidence>
<sequence>MSSLSVSSLASLSTAGLLLSGCSFAPSIPLFGAAFPDWLFCVVGGVTATVAVHLALTRRGANTALAPHALSYPALSALFALTAWLAFFSR</sequence>
<keyword evidence="8 11" id="KW-0472">Membrane</keyword>
<feature type="transmembrane region" description="Helical" evidence="11">
    <location>
        <begin position="69"/>
        <end position="87"/>
    </location>
</feature>
<protein>
    <recommendedName>
        <fullName evidence="3">Uncharacterized protein YtcA</fullName>
    </recommendedName>
</protein>
<dbReference type="InterPro" id="IPR031381">
    <property type="entry name" value="YtcA"/>
</dbReference>
<name>A0A2N7WWK7_9BURK</name>
<evidence type="ECO:0000256" key="5">
    <source>
        <dbReference type="ARBA" id="ARBA00022692"/>
    </source>
</evidence>
<dbReference type="Pfam" id="PF17090">
    <property type="entry name" value="Ytca"/>
    <property type="match status" value="1"/>
</dbReference>
<evidence type="ECO:0000256" key="11">
    <source>
        <dbReference type="SAM" id="Phobius"/>
    </source>
</evidence>
<dbReference type="STRING" id="863227.GCA_000373005_01758"/>
<evidence type="ECO:0000256" key="7">
    <source>
        <dbReference type="ARBA" id="ARBA00022989"/>
    </source>
</evidence>
<comment type="similarity">
    <text evidence="2">Belongs to the YtcA family.</text>
</comment>
<keyword evidence="10" id="KW-0449">Lipoprotein</keyword>
<dbReference type="AlphaFoldDB" id="A0A2N7WWK7"/>
<accession>A0A2N7WWK7</accession>
<dbReference type="EMBL" id="PNYC01000017">
    <property type="protein sequence ID" value="PMS33873.1"/>
    <property type="molecule type" value="Genomic_DNA"/>
</dbReference>
<evidence type="ECO:0000256" key="10">
    <source>
        <dbReference type="ARBA" id="ARBA00023288"/>
    </source>
</evidence>
<comment type="caution">
    <text evidence="12">The sequence shown here is derived from an EMBL/GenBank/DDBJ whole genome shotgun (WGS) entry which is preliminary data.</text>
</comment>
<keyword evidence="6" id="KW-0732">Signal</keyword>
<evidence type="ECO:0000256" key="2">
    <source>
        <dbReference type="ARBA" id="ARBA00008208"/>
    </source>
</evidence>
<evidence type="ECO:0000256" key="3">
    <source>
        <dbReference type="ARBA" id="ARBA00021237"/>
    </source>
</evidence>
<evidence type="ECO:0000256" key="1">
    <source>
        <dbReference type="ARBA" id="ARBA00004141"/>
    </source>
</evidence>
<dbReference type="RefSeq" id="WP_051090004.1">
    <property type="nucleotide sequence ID" value="NZ_KB890169.1"/>
</dbReference>
<evidence type="ECO:0000256" key="9">
    <source>
        <dbReference type="ARBA" id="ARBA00023139"/>
    </source>
</evidence>
<keyword evidence="7 11" id="KW-1133">Transmembrane helix</keyword>
<organism evidence="12 13">
    <name type="scientific">Trinickia symbiotica</name>
    <dbReference type="NCBI Taxonomy" id="863227"/>
    <lineage>
        <taxon>Bacteria</taxon>
        <taxon>Pseudomonadati</taxon>
        <taxon>Pseudomonadota</taxon>
        <taxon>Betaproteobacteria</taxon>
        <taxon>Burkholderiales</taxon>
        <taxon>Burkholderiaceae</taxon>
        <taxon>Trinickia</taxon>
    </lineage>
</organism>
<evidence type="ECO:0000256" key="6">
    <source>
        <dbReference type="ARBA" id="ARBA00022729"/>
    </source>
</evidence>
<proteinExistence type="inferred from homology"/>
<reference evidence="12 13" key="1">
    <citation type="submission" date="2018-01" db="EMBL/GenBank/DDBJ databases">
        <title>Whole genome analyses suggest that Burkholderia sensu lato contains two further novel genera in the rhizoxinica-symbiotica group Mycetohabitans gen. nov., and Trinickia gen. nov.: implications for the evolution of diazotrophy and nodulation in the Burkholderiaceae.</title>
        <authorList>
            <person name="Estrada-de los Santos P."/>
            <person name="Palmer M."/>
            <person name="Chavez-Ramirez B."/>
            <person name="Beukes C."/>
            <person name="Steenkamp E.T."/>
            <person name="Hirsch A.M."/>
            <person name="Manyaka P."/>
            <person name="Maluk M."/>
            <person name="Lafos M."/>
            <person name="Crook M."/>
            <person name="Gross E."/>
            <person name="Simon M.F."/>
            <person name="Bueno dos Reis Junior F."/>
            <person name="Poole P.S."/>
            <person name="Venter S.N."/>
            <person name="James E.K."/>
        </authorList>
    </citation>
    <scope>NUCLEOTIDE SEQUENCE [LARGE SCALE GENOMIC DNA]</scope>
    <source>
        <strain evidence="12 13">JPY 581</strain>
    </source>
</reference>
<gene>
    <name evidence="12" type="ORF">C0Z20_23380</name>
</gene>
<keyword evidence="4" id="KW-1003">Cell membrane</keyword>